<protein>
    <submittedName>
        <fullName evidence="4">PEP-CTERM system TPR-repeat lipoprotein</fullName>
    </submittedName>
</protein>
<dbReference type="PROSITE" id="PS51257">
    <property type="entry name" value="PROKAR_LIPOPROTEIN"/>
    <property type="match status" value="1"/>
</dbReference>
<dbReference type="Proteomes" id="UP000196027">
    <property type="component" value="Chromosome"/>
</dbReference>
<organism evidence="4 5">
    <name type="scientific">Oleiphilus messinensis</name>
    <dbReference type="NCBI Taxonomy" id="141451"/>
    <lineage>
        <taxon>Bacteria</taxon>
        <taxon>Pseudomonadati</taxon>
        <taxon>Pseudomonadota</taxon>
        <taxon>Gammaproteobacteria</taxon>
        <taxon>Oceanospirillales</taxon>
        <taxon>Oleiphilaceae</taxon>
        <taxon>Oleiphilus</taxon>
    </lineage>
</organism>
<accession>A0A1Y0I9P7</accession>
<sequence>MKGLHNINFKRATKLLTTGALILGVTSCSDTKTDVEYLASAKKHQQQGDMQSYIIELKNAIQANPVNAEARYLMGNVHLGMQQGASAQKEFEKAIESGMPAEQLVDEMAQAYFDQYQYKKLLDNTVNFSALSQEERANTLFLRGTANLSLNQKMDAEADFESAVALGDPKYSTLSKAYVEAIRGNYDKANTTVQPLLSQYPDLVEAHVLSSRIASNLNNLPEAAKQLEAAVKLEPNRLQHYVDLARVYLTLKEFDQADTNIDLVLKAAPKHLPSNIIKATLKLQTQDWEQAKFYAEEVLKVSEVNKQAKLISGIANFHMENYELARERLQAVVSELDDQHIARRMLAYSDFKLGYSTNADDILENIGDPQGADAKLLTEFGSELAKRGDLKEAEILLRKAAEIAPEDTTNLSRLGAIKLQQQDLSGIEDLESVLQKDTTAFWARAALIQHYIQARNYDEAKRLAQELIKSQPEHHEGYLLLARVDFFQGDFDAALKTLNKATEVAPDNPTIAMSIAKVHVAQRNYEKARTTLQGILKRYPEDPNVLLSLYKVDKISGNSEDSIKRMESLVKAAPENDDFKLLYSFILADERKIQDSLKTLSDIGPDSQVYIKAQTAMGNLNMMLAKYDESSKHYANVLSKNGGEVKTYKLLITSYVRAKNYESGLATAKKGMEQFPNNLDLQLDEIRLLLANGREQQAKSKIARFAAINGSNAELDRIRGVFHNEKGELDSALTFFKSSHGLNPSTRSVISVVEVYKKMKKIKEAQTTLENWLKDHPNDQPARMYLANLSISKDNSVAIAQFKELLKNNAKNPVVLNNLAWALGEEGNLTEALKYASDAFEIAPLPEIADTFGYLLLKKGDTKEALEKLTVAHNKLPEDPSVAFHFALALKENQRSDEAVSILEKIKNKDFTEKSEASSLYKSLVK</sequence>
<gene>
    <name evidence="4" type="ORF">OLMES_2132</name>
</gene>
<dbReference type="RefSeq" id="WP_087461226.1">
    <property type="nucleotide sequence ID" value="NZ_CP021425.1"/>
</dbReference>
<evidence type="ECO:0000256" key="2">
    <source>
        <dbReference type="ARBA" id="ARBA00022803"/>
    </source>
</evidence>
<dbReference type="InterPro" id="IPR051012">
    <property type="entry name" value="CellSynth/LPSAsmb/PSIAsmb"/>
</dbReference>
<dbReference type="KEGG" id="ome:OLMES_2132"/>
<dbReference type="Gene3D" id="1.25.40.10">
    <property type="entry name" value="Tetratricopeptide repeat domain"/>
    <property type="match status" value="5"/>
</dbReference>
<keyword evidence="5" id="KW-1185">Reference proteome</keyword>
<evidence type="ECO:0000313" key="5">
    <source>
        <dbReference type="Proteomes" id="UP000196027"/>
    </source>
</evidence>
<dbReference type="Pfam" id="PF13181">
    <property type="entry name" value="TPR_8"/>
    <property type="match status" value="1"/>
</dbReference>
<dbReference type="PANTHER" id="PTHR45586">
    <property type="entry name" value="TPR REPEAT-CONTAINING PROTEIN PA4667"/>
    <property type="match status" value="1"/>
</dbReference>
<dbReference type="SUPFAM" id="SSF48452">
    <property type="entry name" value="TPR-like"/>
    <property type="match status" value="4"/>
</dbReference>
<dbReference type="NCBIfam" id="TIGR02917">
    <property type="entry name" value="PEP_TPR_lipo"/>
    <property type="match status" value="1"/>
</dbReference>
<proteinExistence type="predicted"/>
<dbReference type="EMBL" id="CP021425">
    <property type="protein sequence ID" value="ARU56205.1"/>
    <property type="molecule type" value="Genomic_DNA"/>
</dbReference>
<dbReference type="AlphaFoldDB" id="A0A1Y0I9P7"/>
<dbReference type="OrthoDB" id="5959200at2"/>
<reference evidence="4 5" key="1">
    <citation type="submission" date="2017-05" db="EMBL/GenBank/DDBJ databases">
        <title>Genomic insights into alkan degradation activity of Oleiphilus messinensis.</title>
        <authorList>
            <person name="Kozyavkin S.A."/>
            <person name="Slesarev A.I."/>
            <person name="Golyshin P.N."/>
            <person name="Korzhenkov A."/>
            <person name="Golyshina O.N."/>
            <person name="Toshchakov S.V."/>
        </authorList>
    </citation>
    <scope>NUCLEOTIDE SEQUENCE [LARGE SCALE GENOMIC DNA]</scope>
    <source>
        <strain evidence="4 5">ME102</strain>
    </source>
</reference>
<dbReference type="InterPro" id="IPR011990">
    <property type="entry name" value="TPR-like_helical_dom_sf"/>
</dbReference>
<dbReference type="SMART" id="SM00028">
    <property type="entry name" value="TPR"/>
    <property type="match status" value="12"/>
</dbReference>
<evidence type="ECO:0000256" key="1">
    <source>
        <dbReference type="ARBA" id="ARBA00022737"/>
    </source>
</evidence>
<evidence type="ECO:0000313" key="4">
    <source>
        <dbReference type="EMBL" id="ARU56205.1"/>
    </source>
</evidence>
<dbReference type="Pfam" id="PF14559">
    <property type="entry name" value="TPR_19"/>
    <property type="match status" value="2"/>
</dbReference>
<dbReference type="InterPro" id="IPR014266">
    <property type="entry name" value="PEP-CTERM_TPR_PrsT"/>
</dbReference>
<keyword evidence="4" id="KW-0449">Lipoprotein</keyword>
<dbReference type="Pfam" id="PF13432">
    <property type="entry name" value="TPR_16"/>
    <property type="match status" value="1"/>
</dbReference>
<keyword evidence="2 3" id="KW-0802">TPR repeat</keyword>
<dbReference type="PROSITE" id="PS50005">
    <property type="entry name" value="TPR"/>
    <property type="match status" value="2"/>
</dbReference>
<dbReference type="PANTHER" id="PTHR45586:SF1">
    <property type="entry name" value="LIPOPOLYSACCHARIDE ASSEMBLY PROTEIN B"/>
    <property type="match status" value="1"/>
</dbReference>
<name>A0A1Y0I9P7_9GAMM</name>
<feature type="repeat" description="TPR" evidence="3">
    <location>
        <begin position="475"/>
        <end position="508"/>
    </location>
</feature>
<keyword evidence="1" id="KW-0677">Repeat</keyword>
<feature type="repeat" description="TPR" evidence="3">
    <location>
        <begin position="374"/>
        <end position="407"/>
    </location>
</feature>
<evidence type="ECO:0000256" key="3">
    <source>
        <dbReference type="PROSITE-ProRule" id="PRU00339"/>
    </source>
</evidence>
<dbReference type="InterPro" id="IPR019734">
    <property type="entry name" value="TPR_rpt"/>
</dbReference>
<dbReference type="Pfam" id="PF13429">
    <property type="entry name" value="TPR_15"/>
    <property type="match status" value="1"/>
</dbReference>